<name>A0A6A5GNJ9_CAERE</name>
<evidence type="ECO:0000256" key="1">
    <source>
        <dbReference type="SAM" id="MobiDB-lite"/>
    </source>
</evidence>
<feature type="transmembrane region" description="Helical" evidence="2">
    <location>
        <begin position="68"/>
        <end position="87"/>
    </location>
</feature>
<gene>
    <name evidence="3" type="ORF">GCK72_012677</name>
</gene>
<dbReference type="EMBL" id="WUAV01000004">
    <property type="protein sequence ID" value="KAF1756224.1"/>
    <property type="molecule type" value="Genomic_DNA"/>
</dbReference>
<dbReference type="GeneID" id="78775584"/>
<evidence type="ECO:0000313" key="4">
    <source>
        <dbReference type="Proteomes" id="UP000483820"/>
    </source>
</evidence>
<keyword evidence="2" id="KW-0812">Transmembrane</keyword>
<dbReference type="Proteomes" id="UP000483820">
    <property type="component" value="Chromosome IV"/>
</dbReference>
<evidence type="ECO:0000313" key="3">
    <source>
        <dbReference type="EMBL" id="KAF1756224.1"/>
    </source>
</evidence>
<dbReference type="KEGG" id="crq:GCK72_012677"/>
<organism evidence="3 4">
    <name type="scientific">Caenorhabditis remanei</name>
    <name type="common">Caenorhabditis vulgaris</name>
    <dbReference type="NCBI Taxonomy" id="31234"/>
    <lineage>
        <taxon>Eukaryota</taxon>
        <taxon>Metazoa</taxon>
        <taxon>Ecdysozoa</taxon>
        <taxon>Nematoda</taxon>
        <taxon>Chromadorea</taxon>
        <taxon>Rhabditida</taxon>
        <taxon>Rhabditina</taxon>
        <taxon>Rhabditomorpha</taxon>
        <taxon>Rhabditoidea</taxon>
        <taxon>Rhabditidae</taxon>
        <taxon>Peloderinae</taxon>
        <taxon>Caenorhabditis</taxon>
    </lineage>
</organism>
<dbReference type="CTD" id="78775584"/>
<keyword evidence="2" id="KW-0472">Membrane</keyword>
<dbReference type="PANTHER" id="PTHR22727">
    <property type="entry name" value="PROTEIN CBG13728"/>
    <property type="match status" value="1"/>
</dbReference>
<proteinExistence type="predicted"/>
<comment type="caution">
    <text evidence="3">The sequence shown here is derived from an EMBL/GenBank/DDBJ whole genome shotgun (WGS) entry which is preliminary data.</text>
</comment>
<dbReference type="PANTHER" id="PTHR22727:SF15">
    <property type="entry name" value="MRH DOMAIN-CONTAINING PROTEIN"/>
    <property type="match status" value="1"/>
</dbReference>
<dbReference type="InterPro" id="IPR039181">
    <property type="entry name" value="Elapor1/2"/>
</dbReference>
<feature type="region of interest" description="Disordered" evidence="1">
    <location>
        <begin position="17"/>
        <end position="42"/>
    </location>
</feature>
<dbReference type="GO" id="GO:0016020">
    <property type="term" value="C:membrane"/>
    <property type="evidence" value="ECO:0007669"/>
    <property type="project" value="TreeGrafter"/>
</dbReference>
<accession>A0A6A5GNJ9</accession>
<protein>
    <submittedName>
        <fullName evidence="3">Uncharacterized protein</fullName>
    </submittedName>
</protein>
<dbReference type="AlphaFoldDB" id="A0A6A5GNJ9"/>
<sequence>MKQQVLTGSDLTVRLPFGPVGFGPTADRPPTRPTADRPSRPRHCVITGAASQTKEVTCSAFTAFQKTILTILVLSMVLLSLGFICICRRNRRLEYKYTRLIESHTGELPAVETCGLDEDEDDDEVGLKSVGVDIL</sequence>
<evidence type="ECO:0000256" key="2">
    <source>
        <dbReference type="SAM" id="Phobius"/>
    </source>
</evidence>
<keyword evidence="2" id="KW-1133">Transmembrane helix</keyword>
<dbReference type="RefSeq" id="XP_053584081.1">
    <property type="nucleotide sequence ID" value="XM_053729309.1"/>
</dbReference>
<reference evidence="3 4" key="1">
    <citation type="submission" date="2019-12" db="EMBL/GenBank/DDBJ databases">
        <title>Chromosome-level assembly of the Caenorhabditis remanei genome.</title>
        <authorList>
            <person name="Teterina A.A."/>
            <person name="Willis J.H."/>
            <person name="Phillips P.C."/>
        </authorList>
    </citation>
    <scope>NUCLEOTIDE SEQUENCE [LARGE SCALE GENOMIC DNA]</scope>
    <source>
        <strain evidence="3 4">PX506</strain>
        <tissue evidence="3">Whole organism</tissue>
    </source>
</reference>